<evidence type="ECO:0000313" key="14">
    <source>
        <dbReference type="EMBL" id="MEW9309942.1"/>
    </source>
</evidence>
<feature type="transmembrane region" description="Helical" evidence="12">
    <location>
        <begin position="114"/>
        <end position="139"/>
    </location>
</feature>
<feature type="transmembrane region" description="Helical" evidence="12">
    <location>
        <begin position="44"/>
        <end position="65"/>
    </location>
</feature>
<name>A0ABV3PW82_9HYPH</name>
<dbReference type="Proteomes" id="UP001555786">
    <property type="component" value="Unassembled WGS sequence"/>
</dbReference>
<evidence type="ECO:0000259" key="13">
    <source>
        <dbReference type="Pfam" id="PF01435"/>
    </source>
</evidence>
<evidence type="ECO:0000256" key="3">
    <source>
        <dbReference type="ARBA" id="ARBA00022475"/>
    </source>
</evidence>
<organism evidence="14 15">
    <name type="scientific">Labrys neptuniae</name>
    <dbReference type="NCBI Taxonomy" id="376174"/>
    <lineage>
        <taxon>Bacteria</taxon>
        <taxon>Pseudomonadati</taxon>
        <taxon>Pseudomonadota</taxon>
        <taxon>Alphaproteobacteria</taxon>
        <taxon>Hyphomicrobiales</taxon>
        <taxon>Xanthobacteraceae</taxon>
        <taxon>Labrys</taxon>
    </lineage>
</organism>
<dbReference type="InterPro" id="IPR001915">
    <property type="entry name" value="Peptidase_M48"/>
</dbReference>
<feature type="transmembrane region" description="Helical" evidence="12">
    <location>
        <begin position="77"/>
        <end position="102"/>
    </location>
</feature>
<gene>
    <name evidence="14" type="ORF">ABXS05_30645</name>
</gene>
<evidence type="ECO:0000256" key="4">
    <source>
        <dbReference type="ARBA" id="ARBA00022670"/>
    </source>
</evidence>
<dbReference type="RefSeq" id="WP_367626513.1">
    <property type="nucleotide sequence ID" value="NZ_JBFNQD010000019.1"/>
</dbReference>
<keyword evidence="7 14" id="KW-0378">Hydrolase</keyword>
<dbReference type="PANTHER" id="PTHR43221">
    <property type="entry name" value="PROTEASE HTPX"/>
    <property type="match status" value="1"/>
</dbReference>
<evidence type="ECO:0000256" key="1">
    <source>
        <dbReference type="ARBA" id="ARBA00001947"/>
    </source>
</evidence>
<keyword evidence="9 12" id="KW-1133">Transmembrane helix</keyword>
<keyword evidence="11 12" id="KW-0472">Membrane</keyword>
<protein>
    <submittedName>
        <fullName evidence="14">M48 family metalloprotease</fullName>
        <ecNumber evidence="14">3.4.24.-</ecNumber>
    </submittedName>
</protein>
<evidence type="ECO:0000256" key="7">
    <source>
        <dbReference type="ARBA" id="ARBA00022801"/>
    </source>
</evidence>
<evidence type="ECO:0000256" key="11">
    <source>
        <dbReference type="ARBA" id="ARBA00023136"/>
    </source>
</evidence>
<proteinExistence type="predicted"/>
<comment type="caution">
    <text evidence="14">The sequence shown here is derived from an EMBL/GenBank/DDBJ whole genome shotgun (WGS) entry which is preliminary data.</text>
</comment>
<evidence type="ECO:0000256" key="6">
    <source>
        <dbReference type="ARBA" id="ARBA00022723"/>
    </source>
</evidence>
<dbReference type="EMBL" id="JBFNQD010000019">
    <property type="protein sequence ID" value="MEW9309942.1"/>
    <property type="molecule type" value="Genomic_DNA"/>
</dbReference>
<reference evidence="14 15" key="1">
    <citation type="submission" date="2024-07" db="EMBL/GenBank/DDBJ databases">
        <title>Description of Labrys sedimenti sp. nov., isolated from a diclofenac-degrading enrichment culture.</title>
        <authorList>
            <person name="Tancsics A."/>
            <person name="Csepanyi A."/>
        </authorList>
    </citation>
    <scope>NUCLEOTIDE SEQUENCE [LARGE SCALE GENOMIC DNA]</scope>
    <source>
        <strain evidence="14 15">LMG 23578</strain>
    </source>
</reference>
<feature type="domain" description="Peptidase M48" evidence="13">
    <location>
        <begin position="204"/>
        <end position="390"/>
    </location>
</feature>
<dbReference type="InterPro" id="IPR050083">
    <property type="entry name" value="HtpX_protease"/>
</dbReference>
<dbReference type="GO" id="GO:0008237">
    <property type="term" value="F:metallopeptidase activity"/>
    <property type="evidence" value="ECO:0007669"/>
    <property type="project" value="UniProtKB-KW"/>
</dbReference>
<keyword evidence="3" id="KW-1003">Cell membrane</keyword>
<keyword evidence="5 12" id="KW-0812">Transmembrane</keyword>
<sequence>MQFVLKRVAILIVSIALVPALSWLIVHAQKSRPSDFAFFDSTIYLTLLLGAMAIVLSLVVPFAVGRNRNALASLFGPTVRIVTLAVGLAVILQGILVAATIIRAETQTLGSVHFNLVLILGGGGILVGIAVLMASLAFLKRPPMPVLGHTLVREEEPSFFTFLDGLAGRLSASPPDHVVVGLEPTFYVTSEPVSLAGNDKILHGETLYLSLPLCRVLRKEVLAAVIGHELGHFIGKDTAYSRKFAPAFVRLGRTLTASQTATGWSALYSIPVQAILGLCLYEFSKAASRIGREREFEADIVGARAASPTDLGTSLLKVGLYSRLWGEVLGNTVSLLNKGRAYTNLSDFFQHCCLNAFSGSKEQLLAVALDEGAISHPVDTHPPTSARLDRMGVRQDMISTEILAPDGEDRSITLFHRANAYEEGLSTLQQQWLVAAGHARPPEEATPRSR</sequence>
<evidence type="ECO:0000256" key="9">
    <source>
        <dbReference type="ARBA" id="ARBA00022989"/>
    </source>
</evidence>
<accession>A0ABV3PW82</accession>
<keyword evidence="15" id="KW-1185">Reference proteome</keyword>
<evidence type="ECO:0000256" key="2">
    <source>
        <dbReference type="ARBA" id="ARBA00004651"/>
    </source>
</evidence>
<keyword evidence="10 14" id="KW-0482">Metalloprotease</keyword>
<evidence type="ECO:0000256" key="8">
    <source>
        <dbReference type="ARBA" id="ARBA00022833"/>
    </source>
</evidence>
<evidence type="ECO:0000256" key="12">
    <source>
        <dbReference type="SAM" id="Phobius"/>
    </source>
</evidence>
<dbReference type="Pfam" id="PF01435">
    <property type="entry name" value="Peptidase_M48"/>
    <property type="match status" value="1"/>
</dbReference>
<keyword evidence="4" id="KW-0645">Protease</keyword>
<keyword evidence="6" id="KW-0479">Metal-binding</keyword>
<evidence type="ECO:0000313" key="15">
    <source>
        <dbReference type="Proteomes" id="UP001555786"/>
    </source>
</evidence>
<comment type="subcellular location">
    <subcellularLocation>
        <location evidence="2">Cell membrane</location>
        <topology evidence="2">Multi-pass membrane protein</topology>
    </subcellularLocation>
</comment>
<keyword evidence="8" id="KW-0862">Zinc</keyword>
<dbReference type="CDD" id="cd07328">
    <property type="entry name" value="M48_Ste24p_like"/>
    <property type="match status" value="1"/>
</dbReference>
<evidence type="ECO:0000256" key="5">
    <source>
        <dbReference type="ARBA" id="ARBA00022692"/>
    </source>
</evidence>
<comment type="cofactor">
    <cofactor evidence="1">
        <name>Zn(2+)</name>
        <dbReference type="ChEBI" id="CHEBI:29105"/>
    </cofactor>
</comment>
<dbReference type="PANTHER" id="PTHR43221:SF1">
    <property type="entry name" value="PROTEASE HTPX"/>
    <property type="match status" value="1"/>
</dbReference>
<dbReference type="EC" id="3.4.24.-" evidence="14"/>
<evidence type="ECO:0000256" key="10">
    <source>
        <dbReference type="ARBA" id="ARBA00023049"/>
    </source>
</evidence>